<name>A0AA39ZUM8_9PEZI</name>
<feature type="compositionally biased region" description="Basic and acidic residues" evidence="1">
    <location>
        <begin position="45"/>
        <end position="65"/>
    </location>
</feature>
<dbReference type="PANTHER" id="PTHR37846:SF1">
    <property type="entry name" value="DEACETYLASE-LIKE PROTEIN"/>
    <property type="match status" value="1"/>
</dbReference>
<dbReference type="RefSeq" id="XP_060290715.1">
    <property type="nucleotide sequence ID" value="XM_060438776.1"/>
</dbReference>
<feature type="transmembrane region" description="Helical" evidence="2">
    <location>
        <begin position="196"/>
        <end position="222"/>
    </location>
</feature>
<feature type="region of interest" description="Disordered" evidence="1">
    <location>
        <begin position="1"/>
        <end position="26"/>
    </location>
</feature>
<feature type="region of interest" description="Disordered" evidence="1">
    <location>
        <begin position="45"/>
        <end position="77"/>
    </location>
</feature>
<reference evidence="4" key="1">
    <citation type="submission" date="2023-06" db="EMBL/GenBank/DDBJ databases">
        <title>Genome-scale phylogeny and comparative genomics of the fungal order Sordariales.</title>
        <authorList>
            <consortium name="Lawrence Berkeley National Laboratory"/>
            <person name="Hensen N."/>
            <person name="Bonometti L."/>
            <person name="Westerberg I."/>
            <person name="Brannstrom I.O."/>
            <person name="Guillou S."/>
            <person name="Cros-Aarteil S."/>
            <person name="Calhoun S."/>
            <person name="Haridas S."/>
            <person name="Kuo A."/>
            <person name="Mondo S."/>
            <person name="Pangilinan J."/>
            <person name="Riley R."/>
            <person name="LaButti K."/>
            <person name="Andreopoulos B."/>
            <person name="Lipzen A."/>
            <person name="Chen C."/>
            <person name="Yanf M."/>
            <person name="Daum C."/>
            <person name="Ng V."/>
            <person name="Clum A."/>
            <person name="Steindorff A."/>
            <person name="Ohm R."/>
            <person name="Martin F."/>
            <person name="Silar P."/>
            <person name="Natvig D."/>
            <person name="Lalanne C."/>
            <person name="Gautier V."/>
            <person name="Ament-velasquez S.L."/>
            <person name="Kruys A."/>
            <person name="Hutchinson M.I."/>
            <person name="Powell A.J."/>
            <person name="Barry K."/>
            <person name="Miller A.N."/>
            <person name="Grigoriev I.V."/>
            <person name="Debuchy R."/>
            <person name="Gladieux P."/>
            <person name="Thoren M.H."/>
            <person name="Johannesson H."/>
        </authorList>
    </citation>
    <scope>NUCLEOTIDE SEQUENCE</scope>
    <source>
        <strain evidence="4">SMH2392-1A</strain>
    </source>
</reference>
<dbReference type="PANTHER" id="PTHR37846">
    <property type="entry name" value="YALI0B21296P"/>
    <property type="match status" value="1"/>
</dbReference>
<gene>
    <name evidence="4" type="ORF">B0T26DRAFT_657334</name>
</gene>
<feature type="compositionally biased region" description="Acidic residues" evidence="1">
    <location>
        <begin position="66"/>
        <end position="75"/>
    </location>
</feature>
<evidence type="ECO:0000256" key="1">
    <source>
        <dbReference type="SAM" id="MobiDB-lite"/>
    </source>
</evidence>
<keyword evidence="2" id="KW-0472">Membrane</keyword>
<comment type="caution">
    <text evidence="4">The sequence shown here is derived from an EMBL/GenBank/DDBJ whole genome shotgun (WGS) entry which is preliminary data.</text>
</comment>
<feature type="domain" description="DUF7719" evidence="3">
    <location>
        <begin position="159"/>
        <end position="227"/>
    </location>
</feature>
<evidence type="ECO:0000256" key="2">
    <source>
        <dbReference type="SAM" id="Phobius"/>
    </source>
</evidence>
<evidence type="ECO:0000259" key="3">
    <source>
        <dbReference type="Pfam" id="PF24841"/>
    </source>
</evidence>
<organism evidence="4 5">
    <name type="scientific">Lasiosphaeria miniovina</name>
    <dbReference type="NCBI Taxonomy" id="1954250"/>
    <lineage>
        <taxon>Eukaryota</taxon>
        <taxon>Fungi</taxon>
        <taxon>Dikarya</taxon>
        <taxon>Ascomycota</taxon>
        <taxon>Pezizomycotina</taxon>
        <taxon>Sordariomycetes</taxon>
        <taxon>Sordariomycetidae</taxon>
        <taxon>Sordariales</taxon>
        <taxon>Lasiosphaeriaceae</taxon>
        <taxon>Lasiosphaeria</taxon>
    </lineage>
</organism>
<feature type="transmembrane region" description="Helical" evidence="2">
    <location>
        <begin position="157"/>
        <end position="176"/>
    </location>
</feature>
<keyword evidence="5" id="KW-1185">Reference proteome</keyword>
<dbReference type="AlphaFoldDB" id="A0AA39ZUM8"/>
<feature type="compositionally biased region" description="Basic and acidic residues" evidence="1">
    <location>
        <begin position="7"/>
        <end position="18"/>
    </location>
</feature>
<evidence type="ECO:0000313" key="5">
    <source>
        <dbReference type="Proteomes" id="UP001172101"/>
    </source>
</evidence>
<sequence length="228" mass="25422">MAKKRGDRSPNLKLRQPDRSGPSTKTLLELAEERDLFVLAKNKEDANKKAKRAETHGESIQRGGEDGDDGDDDGAELSPTTERILDTILWTISLAMLHFTLDVLVQHQFSADRVVWAKVWTRAGQALLVFAMLFYPLHPHPSNPSILPGLPKRVQPIIRQSIFFVASICAGCYLIHITNTYGYMAVMKRAPPVGCLWVWSVIELDLPWAVLSLASAGSFLLLKGYSIR</sequence>
<dbReference type="GeneID" id="85322046"/>
<dbReference type="Proteomes" id="UP001172101">
    <property type="component" value="Unassembled WGS sequence"/>
</dbReference>
<dbReference type="InterPro" id="IPR056136">
    <property type="entry name" value="DUF7719"/>
</dbReference>
<keyword evidence="2" id="KW-0812">Transmembrane</keyword>
<accession>A0AA39ZUM8</accession>
<dbReference type="EMBL" id="JAUIRO010000008">
    <property type="protein sequence ID" value="KAK0703856.1"/>
    <property type="molecule type" value="Genomic_DNA"/>
</dbReference>
<proteinExistence type="predicted"/>
<protein>
    <recommendedName>
        <fullName evidence="3">DUF7719 domain-containing protein</fullName>
    </recommendedName>
</protein>
<keyword evidence="2" id="KW-1133">Transmembrane helix</keyword>
<dbReference type="Pfam" id="PF24841">
    <property type="entry name" value="DUF7719"/>
    <property type="match status" value="1"/>
</dbReference>
<evidence type="ECO:0000313" key="4">
    <source>
        <dbReference type="EMBL" id="KAK0703856.1"/>
    </source>
</evidence>